<dbReference type="OrthoDB" id="665435at2"/>
<name>A0A4R6IMA4_9SPHI</name>
<keyword evidence="2" id="KW-1185">Reference proteome</keyword>
<dbReference type="RefSeq" id="WP_133555327.1">
    <property type="nucleotide sequence ID" value="NZ_SNWM01000002.1"/>
</dbReference>
<protein>
    <submittedName>
        <fullName evidence="1">Uncharacterized protein</fullName>
    </submittedName>
</protein>
<comment type="caution">
    <text evidence="1">The sequence shown here is derived from an EMBL/GenBank/DDBJ whole genome shotgun (WGS) entry which is preliminary data.</text>
</comment>
<accession>A0A4R6IMA4</accession>
<dbReference type="Pfam" id="PF19781">
    <property type="entry name" value="DUF6266"/>
    <property type="match status" value="1"/>
</dbReference>
<dbReference type="EMBL" id="SNWM01000002">
    <property type="protein sequence ID" value="TDO23273.1"/>
    <property type="molecule type" value="Genomic_DNA"/>
</dbReference>
<dbReference type="AlphaFoldDB" id="A0A4R6IMA4"/>
<evidence type="ECO:0000313" key="2">
    <source>
        <dbReference type="Proteomes" id="UP000295499"/>
    </source>
</evidence>
<reference evidence="1 2" key="1">
    <citation type="submission" date="2019-03" db="EMBL/GenBank/DDBJ databases">
        <title>Genomic Encyclopedia of Archaeal and Bacterial Type Strains, Phase II (KMG-II): from individual species to whole genera.</title>
        <authorList>
            <person name="Goeker M."/>
        </authorList>
    </citation>
    <scope>NUCLEOTIDE SEQUENCE [LARGE SCALE GENOMIC DNA]</scope>
    <source>
        <strain evidence="1 2">DSM 19034</strain>
    </source>
</reference>
<organism evidence="1 2">
    <name type="scientific">Pedobacter duraquae</name>
    <dbReference type="NCBI Taxonomy" id="425511"/>
    <lineage>
        <taxon>Bacteria</taxon>
        <taxon>Pseudomonadati</taxon>
        <taxon>Bacteroidota</taxon>
        <taxon>Sphingobacteriia</taxon>
        <taxon>Sphingobacteriales</taxon>
        <taxon>Sphingobacteriaceae</taxon>
        <taxon>Pedobacter</taxon>
    </lineage>
</organism>
<evidence type="ECO:0000313" key="1">
    <source>
        <dbReference type="EMBL" id="TDO23273.1"/>
    </source>
</evidence>
<gene>
    <name evidence="1" type="ORF">CLV32_2262</name>
</gene>
<proteinExistence type="predicted"/>
<dbReference type="InterPro" id="IPR046233">
    <property type="entry name" value="DUF6266"/>
</dbReference>
<sequence length="216" mass="24309">MAKLPEGILGPVSGTIGSIVGAKWRGVYYIRSKGKKRKKTRSKKQLASQAKFKFLQEFLKPFRPYFIVGFQNEALYCSEWNSAFSANYKAVTGQSPDFAIDYTLVKLSSGLQPGLRDPNVRYAARNKVEMTWTFQDEPMVTYDDQITMVIYCAEMNKAQGSIGGVSRADGKFVFKLNPRIAGKELDIFIYVSSLNRKLISPTHYLGKLIYASTTKP</sequence>
<dbReference type="Proteomes" id="UP000295499">
    <property type="component" value="Unassembled WGS sequence"/>
</dbReference>